<feature type="coiled-coil region" evidence="2">
    <location>
        <begin position="1193"/>
        <end position="1220"/>
    </location>
</feature>
<evidence type="ECO:0000313" key="4">
    <source>
        <dbReference type="Proteomes" id="UP001372834"/>
    </source>
</evidence>
<sequence length="1237" mass="142917">MSLPTLSPRIILGHRFDVKKNVHYITDTDILYPCGVALVIQNFTKKTQKNLPLPEKTINVRLLLLSPKRSVIAVLAVTREKDVIHIFDVKTLKRVRTLSIPPEAAAKKFESACFSHDERFVMTITGDPDWMVLGYNWERGKIETTTKANYLTNPTAPVREVVCSPVDTSTIAIFGAGIFRLLNMQETVWRQYGFQKAENYDIESCCFLTGDRILCGTKDGLLLIIDLGELKYIFEADVVTYINVRADKEEEFVGAVSSATVLERAQALEDQLETTDLAVRALTPLTNGFAYACRPGLVHFFEKIAPHKYKKRNIYEIKDKDFRKNPTDFISSVYYLAVNKSETEMIATTKRSQLYDIKLWGPEMDIAGIVAFKHCGQSLHTGPIGDLALCYWKPIFMTFGVIDRTIRIWNYLTLDLEMTKQYQEDIHSVSLHPTGLYAAIGFSDKLRFMTILIDDLQVTREIPIRECPKSAFSLCGHLLAAVNRNVIQIISVITFQILATLKGHSSLITSLEWTTEDKKLISCGLDGAIYEWDLTNFKRTGEIVNKGIAYWDIAVHSTGTYMYAVGSDDCIKEIKASNIIRAISLELTSVKHIVLSRSNMMMFISAGVGIIASVKVPIEERPETSVYKVHSAAITQMKLTMEDKTFITCSETGTICIWDVLNVEGKTIALDKNFSYFNEILISKTDLEEKLSTIRDLTQRTYELEMEHAYQMRHTETVYKEKLKDIQSTYTQAIDELKEMQELIEANHNTELYNISSDMNVMKERHEAAMLEMEAKYNAELIEEYAKVLKLEDTMVVLTKEYEGVLKTLRESKERTISELKLVNESKLYNLTKMVEEAREDINKEVREHEAITAQIEDDNDREIETLKSRYEKIIKGARESNIRLKGETGVLKKKIISSQKEIELIQMEIIHLTDDQNKLKQNIKVLEREILDLKKEINERDLRIQDKEKRIYDLKRKDQEYERYKFVLNYKIKELKNQIEPRDKEIKDKKEQISKMEIELDDLQKMNLMLDDNLNSLREKLANTYKSLHIYKRKYKETLVVIKKVKTDIYLASGYVQNYKDLKDSIKKLHIKYITEKDFSKARKGDEECLAELQRQKTYLQGIVKSLEIEVEKSKYINYGEGMIYMEMNWGLMEEIYKIRKKLKAAQSKVLDIETLICVKLTKTYSPREAQKLLQTALTSEEDIHEEWEIKMEDALSKAALMAEEVESLSRRVATLENAINQEVTPLKKRKMRFDV</sequence>
<keyword evidence="2" id="KW-0175">Coiled coil</keyword>
<dbReference type="PANTHER" id="PTHR32215">
    <property type="entry name" value="CILIA- AND FLAGELLA-ASSOCIATED PROTEIN 57"/>
    <property type="match status" value="1"/>
</dbReference>
<gene>
    <name evidence="3" type="ORF">RUM43_014641</name>
</gene>
<protein>
    <recommendedName>
        <fullName evidence="5">Cilia- and flagella-associated protein 57</fullName>
    </recommendedName>
</protein>
<feature type="coiled-coil region" evidence="2">
    <location>
        <begin position="910"/>
        <end position="1021"/>
    </location>
</feature>
<evidence type="ECO:0008006" key="5">
    <source>
        <dbReference type="Google" id="ProtNLM"/>
    </source>
</evidence>
<organism evidence="3 4">
    <name type="scientific">Polyplax serrata</name>
    <name type="common">Common mouse louse</name>
    <dbReference type="NCBI Taxonomy" id="468196"/>
    <lineage>
        <taxon>Eukaryota</taxon>
        <taxon>Metazoa</taxon>
        <taxon>Ecdysozoa</taxon>
        <taxon>Arthropoda</taxon>
        <taxon>Hexapoda</taxon>
        <taxon>Insecta</taxon>
        <taxon>Pterygota</taxon>
        <taxon>Neoptera</taxon>
        <taxon>Paraneoptera</taxon>
        <taxon>Psocodea</taxon>
        <taxon>Troctomorpha</taxon>
        <taxon>Phthiraptera</taxon>
        <taxon>Anoplura</taxon>
        <taxon>Polyplacidae</taxon>
        <taxon>Polyplax</taxon>
    </lineage>
</organism>
<feature type="repeat" description="WD" evidence="1">
    <location>
        <begin position="501"/>
        <end position="542"/>
    </location>
</feature>
<dbReference type="InterPro" id="IPR036322">
    <property type="entry name" value="WD40_repeat_dom_sf"/>
</dbReference>
<dbReference type="AlphaFoldDB" id="A0AAN8S9J1"/>
<dbReference type="InterPro" id="IPR015943">
    <property type="entry name" value="WD40/YVTN_repeat-like_dom_sf"/>
</dbReference>
<proteinExistence type="predicted"/>
<name>A0AAN8S9J1_POLSC</name>
<dbReference type="Pfam" id="PF00400">
    <property type="entry name" value="WD40"/>
    <property type="match status" value="2"/>
</dbReference>
<keyword evidence="1" id="KW-0853">WD repeat</keyword>
<dbReference type="EMBL" id="JAWJWE010000010">
    <property type="protein sequence ID" value="KAK6630656.1"/>
    <property type="molecule type" value="Genomic_DNA"/>
</dbReference>
<dbReference type="Proteomes" id="UP001372834">
    <property type="component" value="Unassembled WGS sequence"/>
</dbReference>
<dbReference type="SMART" id="SM00320">
    <property type="entry name" value="WD40"/>
    <property type="match status" value="6"/>
</dbReference>
<dbReference type="PROSITE" id="PS50294">
    <property type="entry name" value="WD_REPEATS_REGION"/>
    <property type="match status" value="1"/>
</dbReference>
<accession>A0AAN8S9J1</accession>
<dbReference type="PROSITE" id="PS50082">
    <property type="entry name" value="WD_REPEATS_2"/>
    <property type="match status" value="2"/>
</dbReference>
<comment type="caution">
    <text evidence="3">The sequence shown here is derived from an EMBL/GenBank/DDBJ whole genome shotgun (WGS) entry which is preliminary data.</text>
</comment>
<evidence type="ECO:0000256" key="1">
    <source>
        <dbReference type="PROSITE-ProRule" id="PRU00221"/>
    </source>
</evidence>
<reference evidence="3 4" key="1">
    <citation type="submission" date="2023-10" db="EMBL/GenBank/DDBJ databases">
        <title>Genomes of two closely related lineages of the louse Polyplax serrata with different host specificities.</title>
        <authorList>
            <person name="Martinu J."/>
            <person name="Tarabai H."/>
            <person name="Stefka J."/>
            <person name="Hypsa V."/>
        </authorList>
    </citation>
    <scope>NUCLEOTIDE SEQUENCE [LARGE SCALE GENOMIC DNA]</scope>
    <source>
        <strain evidence="3">HR10_N</strain>
    </source>
</reference>
<feature type="repeat" description="WD" evidence="1">
    <location>
        <begin position="627"/>
        <end position="660"/>
    </location>
</feature>
<dbReference type="PANTHER" id="PTHR32215:SF0">
    <property type="entry name" value="CILIA- AND FLAGELLA-ASSOCIATED PROTEIN 57"/>
    <property type="match status" value="1"/>
</dbReference>
<evidence type="ECO:0000256" key="2">
    <source>
        <dbReference type="SAM" id="Coils"/>
    </source>
</evidence>
<evidence type="ECO:0000313" key="3">
    <source>
        <dbReference type="EMBL" id="KAK6630656.1"/>
    </source>
</evidence>
<dbReference type="InterPro" id="IPR052993">
    <property type="entry name" value="CFA-57"/>
</dbReference>
<dbReference type="SUPFAM" id="SSF50978">
    <property type="entry name" value="WD40 repeat-like"/>
    <property type="match status" value="1"/>
</dbReference>
<dbReference type="InterPro" id="IPR011047">
    <property type="entry name" value="Quinoprotein_ADH-like_sf"/>
</dbReference>
<dbReference type="InterPro" id="IPR001680">
    <property type="entry name" value="WD40_rpt"/>
</dbReference>
<feature type="coiled-coil region" evidence="2">
    <location>
        <begin position="828"/>
        <end position="859"/>
    </location>
</feature>
<dbReference type="Gene3D" id="2.130.10.10">
    <property type="entry name" value="YVTN repeat-like/Quinoprotein amine dehydrogenase"/>
    <property type="match status" value="2"/>
</dbReference>
<dbReference type="SUPFAM" id="SSF50998">
    <property type="entry name" value="Quinoprotein alcohol dehydrogenase-like"/>
    <property type="match status" value="1"/>
</dbReference>